<name>A0A918TF99_STRCJ</name>
<dbReference type="InterPro" id="IPR016166">
    <property type="entry name" value="FAD-bd_PCMH"/>
</dbReference>
<organism evidence="3 4">
    <name type="scientific">Streptomyces cinnamoneus</name>
    <name type="common">Streptoverticillium cinnamoneum</name>
    <dbReference type="NCBI Taxonomy" id="53446"/>
    <lineage>
        <taxon>Bacteria</taxon>
        <taxon>Bacillati</taxon>
        <taxon>Actinomycetota</taxon>
        <taxon>Actinomycetes</taxon>
        <taxon>Kitasatosporales</taxon>
        <taxon>Streptomycetaceae</taxon>
        <taxon>Streptomyces</taxon>
        <taxon>Streptomyces cinnamoneus group</taxon>
    </lineage>
</organism>
<dbReference type="Pfam" id="PF03450">
    <property type="entry name" value="CO_deh_flav_C"/>
    <property type="match status" value="1"/>
</dbReference>
<dbReference type="GO" id="GO:0071949">
    <property type="term" value="F:FAD binding"/>
    <property type="evidence" value="ECO:0007669"/>
    <property type="project" value="InterPro"/>
</dbReference>
<dbReference type="GO" id="GO:0016491">
    <property type="term" value="F:oxidoreductase activity"/>
    <property type="evidence" value="ECO:0007669"/>
    <property type="project" value="UniProtKB-KW"/>
</dbReference>
<dbReference type="Gene3D" id="3.30.43.10">
    <property type="entry name" value="Uridine Diphospho-n-acetylenolpyruvylglucosamine Reductase, domain 2"/>
    <property type="match status" value="1"/>
</dbReference>
<evidence type="ECO:0000256" key="1">
    <source>
        <dbReference type="ARBA" id="ARBA00023002"/>
    </source>
</evidence>
<dbReference type="Gene3D" id="3.30.390.50">
    <property type="entry name" value="CO dehydrogenase flavoprotein, C-terminal domain"/>
    <property type="match status" value="1"/>
</dbReference>
<dbReference type="InterPro" id="IPR051312">
    <property type="entry name" value="Diverse_Substr_Oxidored"/>
</dbReference>
<reference evidence="3" key="2">
    <citation type="submission" date="2020-09" db="EMBL/GenBank/DDBJ databases">
        <authorList>
            <person name="Sun Q."/>
            <person name="Ohkuma M."/>
        </authorList>
    </citation>
    <scope>NUCLEOTIDE SEQUENCE</scope>
    <source>
        <strain evidence="3">JCM 4633</strain>
    </source>
</reference>
<dbReference type="PANTHER" id="PTHR42659">
    <property type="entry name" value="XANTHINE DEHYDROGENASE SUBUNIT C-RELATED"/>
    <property type="match status" value="1"/>
</dbReference>
<dbReference type="InterPro" id="IPR005107">
    <property type="entry name" value="CO_DH_flav_C"/>
</dbReference>
<dbReference type="InterPro" id="IPR016169">
    <property type="entry name" value="FAD-bd_PCMH_sub2"/>
</dbReference>
<dbReference type="SMART" id="SM01092">
    <property type="entry name" value="CO_deh_flav_C"/>
    <property type="match status" value="1"/>
</dbReference>
<dbReference type="InterPro" id="IPR016167">
    <property type="entry name" value="FAD-bd_PCMH_sub1"/>
</dbReference>
<feature type="domain" description="FAD-binding PCMH-type" evidence="2">
    <location>
        <begin position="1"/>
        <end position="221"/>
    </location>
</feature>
<reference evidence="3" key="1">
    <citation type="journal article" date="2014" name="Int. J. Syst. Evol. Microbiol.">
        <title>Complete genome sequence of Corynebacterium casei LMG S-19264T (=DSM 44701T), isolated from a smear-ripened cheese.</title>
        <authorList>
            <consortium name="US DOE Joint Genome Institute (JGI-PGF)"/>
            <person name="Walter F."/>
            <person name="Albersmeier A."/>
            <person name="Kalinowski J."/>
            <person name="Ruckert C."/>
        </authorList>
    </citation>
    <scope>NUCLEOTIDE SEQUENCE</scope>
    <source>
        <strain evidence="3">JCM 4633</strain>
    </source>
</reference>
<evidence type="ECO:0000259" key="2">
    <source>
        <dbReference type="PROSITE" id="PS51387"/>
    </source>
</evidence>
<evidence type="ECO:0000313" key="4">
    <source>
        <dbReference type="Proteomes" id="UP000646244"/>
    </source>
</evidence>
<evidence type="ECO:0000313" key="3">
    <source>
        <dbReference type="EMBL" id="GHC45548.1"/>
    </source>
</evidence>
<proteinExistence type="predicted"/>
<dbReference type="PANTHER" id="PTHR42659:SF1">
    <property type="entry name" value="OXIDOREDUCTASE"/>
    <property type="match status" value="1"/>
</dbReference>
<dbReference type="SUPFAM" id="SSF56176">
    <property type="entry name" value="FAD-binding/transporter-associated domain-like"/>
    <property type="match status" value="1"/>
</dbReference>
<protein>
    <submittedName>
        <fullName evidence="3">Oxidoreductase</fullName>
    </submittedName>
</protein>
<dbReference type="InterPro" id="IPR036318">
    <property type="entry name" value="FAD-bd_PCMH-like_sf"/>
</dbReference>
<sequence>MRSFAYVRATTVDHAVAEVTADPDATYLAGGTTQVDLMKDEVFRPGRLVDITRLPLRDVTSDNGTLVVGALTTMEELAAHEVVAGRLPLVRQALLLGASPQLRHMATLGGNLLQRTRCRYFRDPGVACNKREPGAGCSAVDGFNRMHAVLGTSPACIATHASDVAVALLAVGASVRVRGQDGERVVPLTEFYRVPGSTPHVENVLAHGELITHLEIPLLPPGARSGYLKVRDRASYEFALASVAAALVIDDGRIRAAHLALGGVGTVPWHVPRAEELLRDAAPDAEVFSAAAEAALSGAVAQSGNGFKIELGRRAVVRMLSTLAEES</sequence>
<dbReference type="InterPro" id="IPR036683">
    <property type="entry name" value="CO_DH_flav_C_dom_sf"/>
</dbReference>
<gene>
    <name evidence="3" type="ORF">GCM10010507_21080</name>
</gene>
<dbReference type="Pfam" id="PF00941">
    <property type="entry name" value="FAD_binding_5"/>
    <property type="match status" value="1"/>
</dbReference>
<keyword evidence="1" id="KW-0560">Oxidoreductase</keyword>
<comment type="caution">
    <text evidence="3">The sequence shown here is derived from an EMBL/GenBank/DDBJ whole genome shotgun (WGS) entry which is preliminary data.</text>
</comment>
<dbReference type="AlphaFoldDB" id="A0A918TF99"/>
<dbReference type="EMBL" id="BMVB01000005">
    <property type="protein sequence ID" value="GHC45548.1"/>
    <property type="molecule type" value="Genomic_DNA"/>
</dbReference>
<dbReference type="RefSeq" id="WP_190109410.1">
    <property type="nucleotide sequence ID" value="NZ_BMVB01000005.1"/>
</dbReference>
<dbReference type="Proteomes" id="UP000646244">
    <property type="component" value="Unassembled WGS sequence"/>
</dbReference>
<dbReference type="SUPFAM" id="SSF55447">
    <property type="entry name" value="CO dehydrogenase flavoprotein C-terminal domain-like"/>
    <property type="match status" value="1"/>
</dbReference>
<dbReference type="InterPro" id="IPR002346">
    <property type="entry name" value="Mopterin_DH_FAD-bd"/>
</dbReference>
<dbReference type="Gene3D" id="3.30.465.10">
    <property type="match status" value="2"/>
</dbReference>
<dbReference type="PROSITE" id="PS51387">
    <property type="entry name" value="FAD_PCMH"/>
    <property type="match status" value="1"/>
</dbReference>
<accession>A0A918TF99</accession>